<evidence type="ECO:0000256" key="3">
    <source>
        <dbReference type="ARBA" id="ARBA00022833"/>
    </source>
</evidence>
<dbReference type="SMART" id="SM00356">
    <property type="entry name" value="ZnF_C3H1"/>
    <property type="match status" value="2"/>
</dbReference>
<dbReference type="PANTHER" id="PTHR14493">
    <property type="entry name" value="UNKEMPT FAMILY MEMBER"/>
    <property type="match status" value="1"/>
</dbReference>
<feature type="domain" description="C3H1-type" evidence="6">
    <location>
        <begin position="48"/>
        <end position="75"/>
    </location>
</feature>
<dbReference type="InterPro" id="IPR000571">
    <property type="entry name" value="Znf_CCCH"/>
</dbReference>
<organism evidence="7 8">
    <name type="scientific">Dioscorea zingiberensis</name>
    <dbReference type="NCBI Taxonomy" id="325984"/>
    <lineage>
        <taxon>Eukaryota</taxon>
        <taxon>Viridiplantae</taxon>
        <taxon>Streptophyta</taxon>
        <taxon>Embryophyta</taxon>
        <taxon>Tracheophyta</taxon>
        <taxon>Spermatophyta</taxon>
        <taxon>Magnoliopsida</taxon>
        <taxon>Liliopsida</taxon>
        <taxon>Dioscoreales</taxon>
        <taxon>Dioscoreaceae</taxon>
        <taxon>Dioscorea</taxon>
    </lineage>
</organism>
<keyword evidence="2 4" id="KW-0863">Zinc-finger</keyword>
<keyword evidence="8" id="KW-1185">Reference proteome</keyword>
<dbReference type="InterPro" id="IPR045234">
    <property type="entry name" value="Unkempt-like"/>
</dbReference>
<evidence type="ECO:0000256" key="2">
    <source>
        <dbReference type="ARBA" id="ARBA00022771"/>
    </source>
</evidence>
<dbReference type="Pfam" id="PF14608">
    <property type="entry name" value="zf-CCCH_2"/>
    <property type="match status" value="2"/>
</dbReference>
<comment type="caution">
    <text evidence="7">The sequence shown here is derived from an EMBL/GenBank/DDBJ whole genome shotgun (WGS) entry which is preliminary data.</text>
</comment>
<evidence type="ECO:0000256" key="4">
    <source>
        <dbReference type="PROSITE-ProRule" id="PRU00723"/>
    </source>
</evidence>
<dbReference type="EMBL" id="JAGGNH010000004">
    <property type="protein sequence ID" value="KAJ0974041.1"/>
    <property type="molecule type" value="Genomic_DNA"/>
</dbReference>
<dbReference type="AlphaFoldDB" id="A0A9D5HES2"/>
<evidence type="ECO:0000256" key="1">
    <source>
        <dbReference type="ARBA" id="ARBA00022723"/>
    </source>
</evidence>
<dbReference type="Proteomes" id="UP001085076">
    <property type="component" value="Miscellaneous, Linkage group lg04"/>
</dbReference>
<evidence type="ECO:0000259" key="6">
    <source>
        <dbReference type="PROSITE" id="PS50103"/>
    </source>
</evidence>
<evidence type="ECO:0000313" key="7">
    <source>
        <dbReference type="EMBL" id="KAJ0974041.1"/>
    </source>
</evidence>
<evidence type="ECO:0000313" key="8">
    <source>
        <dbReference type="Proteomes" id="UP001085076"/>
    </source>
</evidence>
<protein>
    <recommendedName>
        <fullName evidence="6">C3H1-type domain-containing protein</fullName>
    </recommendedName>
</protein>
<evidence type="ECO:0000256" key="5">
    <source>
        <dbReference type="SAM" id="MobiDB-lite"/>
    </source>
</evidence>
<feature type="region of interest" description="Disordered" evidence="5">
    <location>
        <begin position="125"/>
        <end position="157"/>
    </location>
</feature>
<name>A0A9D5HES2_9LILI</name>
<keyword evidence="3 4" id="KW-0862">Zinc</keyword>
<feature type="zinc finger region" description="C3H1-type" evidence="4">
    <location>
        <begin position="48"/>
        <end position="75"/>
    </location>
</feature>
<keyword evidence="1 4" id="KW-0479">Metal-binding</keyword>
<dbReference type="GO" id="GO:0008270">
    <property type="term" value="F:zinc ion binding"/>
    <property type="evidence" value="ECO:0007669"/>
    <property type="project" value="UniProtKB-KW"/>
</dbReference>
<gene>
    <name evidence="7" type="ORF">J5N97_016006</name>
</gene>
<proteinExistence type="predicted"/>
<dbReference type="PANTHER" id="PTHR14493:SF50">
    <property type="entry name" value="RING FINGER PROTEIN UNKEMPT"/>
    <property type="match status" value="1"/>
</dbReference>
<sequence>MDDDHFLVLLLFFKTRPCELIGDHLILRERCPFRHLTEPHRRDLTVFNYSGRPCRDFDGVSCPRGLDCSYAHAYLEIGLHPDNYRKHPCRFWGSCRRIFCSFDHGPYERHRSLFSGPMWRPPPATPAAGVPCASTAPPPVLSRQQDHAPVASPPDQAAAGIVLPGASTAPLSAISVHENPAVAPPDQATAAPPELAPADHSPEHPAAALLPTEIEAWGYKHTRGSNK</sequence>
<feature type="region of interest" description="Disordered" evidence="5">
    <location>
        <begin position="182"/>
        <end position="212"/>
    </location>
</feature>
<reference evidence="7" key="1">
    <citation type="submission" date="2021-03" db="EMBL/GenBank/DDBJ databases">
        <authorList>
            <person name="Li Z."/>
            <person name="Yang C."/>
        </authorList>
    </citation>
    <scope>NUCLEOTIDE SEQUENCE</scope>
    <source>
        <strain evidence="7">Dzin_1.0</strain>
        <tissue evidence="7">Leaf</tissue>
    </source>
</reference>
<reference evidence="7" key="2">
    <citation type="journal article" date="2022" name="Hortic Res">
        <title>The genome of Dioscorea zingiberensis sheds light on the biosynthesis, origin and evolution of the medicinally important diosgenin saponins.</title>
        <authorList>
            <person name="Li Y."/>
            <person name="Tan C."/>
            <person name="Li Z."/>
            <person name="Guo J."/>
            <person name="Li S."/>
            <person name="Chen X."/>
            <person name="Wang C."/>
            <person name="Dai X."/>
            <person name="Yang H."/>
            <person name="Song W."/>
            <person name="Hou L."/>
            <person name="Xu J."/>
            <person name="Tong Z."/>
            <person name="Xu A."/>
            <person name="Yuan X."/>
            <person name="Wang W."/>
            <person name="Yang Q."/>
            <person name="Chen L."/>
            <person name="Sun Z."/>
            <person name="Wang K."/>
            <person name="Pan B."/>
            <person name="Chen J."/>
            <person name="Bao Y."/>
            <person name="Liu F."/>
            <person name="Qi X."/>
            <person name="Gang D.R."/>
            <person name="Wen J."/>
            <person name="Li J."/>
        </authorList>
    </citation>
    <scope>NUCLEOTIDE SEQUENCE</scope>
    <source>
        <strain evidence="7">Dzin_1.0</strain>
    </source>
</reference>
<dbReference type="PROSITE" id="PS50103">
    <property type="entry name" value="ZF_C3H1"/>
    <property type="match status" value="1"/>
</dbReference>
<accession>A0A9D5HES2</accession>
<dbReference type="Gene3D" id="3.30.1370.210">
    <property type="match status" value="1"/>
</dbReference>